<organism evidence="9 10">
    <name type="scientific">Streptomyces daqingensis</name>
    <dbReference type="NCBI Taxonomy" id="1472640"/>
    <lineage>
        <taxon>Bacteria</taxon>
        <taxon>Bacillati</taxon>
        <taxon>Actinomycetota</taxon>
        <taxon>Actinomycetes</taxon>
        <taxon>Kitasatosporales</taxon>
        <taxon>Streptomycetaceae</taxon>
        <taxon>Streptomyces</taxon>
    </lineage>
</organism>
<dbReference type="Gene3D" id="1.10.1740.10">
    <property type="match status" value="1"/>
</dbReference>
<protein>
    <recommendedName>
        <fullName evidence="8">RNA polymerase sigma factor 70 region 4 type 2 domain-containing protein</fullName>
    </recommendedName>
</protein>
<accession>A0ABQ2MIE2</accession>
<name>A0ABQ2MIE2_9ACTN</name>
<dbReference type="PANTHER" id="PTHR43133">
    <property type="entry name" value="RNA POLYMERASE ECF-TYPE SIGMA FACTO"/>
    <property type="match status" value="1"/>
</dbReference>
<keyword evidence="2" id="KW-0805">Transcription regulation</keyword>
<feature type="compositionally biased region" description="Low complexity" evidence="6">
    <location>
        <begin position="72"/>
        <end position="116"/>
    </location>
</feature>
<dbReference type="InterPro" id="IPR036388">
    <property type="entry name" value="WH-like_DNA-bd_sf"/>
</dbReference>
<proteinExistence type="inferred from homology"/>
<keyword evidence="7" id="KW-0812">Transmembrane</keyword>
<dbReference type="SUPFAM" id="SSF88946">
    <property type="entry name" value="Sigma2 domain of RNA polymerase sigma factors"/>
    <property type="match status" value="1"/>
</dbReference>
<evidence type="ECO:0000313" key="10">
    <source>
        <dbReference type="Proteomes" id="UP000631535"/>
    </source>
</evidence>
<evidence type="ECO:0000256" key="2">
    <source>
        <dbReference type="ARBA" id="ARBA00023015"/>
    </source>
</evidence>
<feature type="region of interest" description="Disordered" evidence="6">
    <location>
        <begin position="1"/>
        <end position="120"/>
    </location>
</feature>
<keyword evidence="7" id="KW-1133">Transmembrane helix</keyword>
<feature type="transmembrane region" description="Helical" evidence="7">
    <location>
        <begin position="316"/>
        <end position="338"/>
    </location>
</feature>
<keyword evidence="10" id="KW-1185">Reference proteome</keyword>
<evidence type="ECO:0000256" key="1">
    <source>
        <dbReference type="ARBA" id="ARBA00010641"/>
    </source>
</evidence>
<dbReference type="InterPro" id="IPR013325">
    <property type="entry name" value="RNA_pol_sigma_r2"/>
</dbReference>
<comment type="similarity">
    <text evidence="1">Belongs to the sigma-70 factor family. ECF subfamily.</text>
</comment>
<feature type="domain" description="RNA polymerase sigma factor 70 region 4 type 2" evidence="8">
    <location>
        <begin position="219"/>
        <end position="267"/>
    </location>
</feature>
<comment type="caution">
    <text evidence="9">The sequence shown here is derived from an EMBL/GenBank/DDBJ whole genome shotgun (WGS) entry which is preliminary data.</text>
</comment>
<dbReference type="Proteomes" id="UP000631535">
    <property type="component" value="Unassembled WGS sequence"/>
</dbReference>
<feature type="compositionally biased region" description="Low complexity" evidence="6">
    <location>
        <begin position="39"/>
        <end position="53"/>
    </location>
</feature>
<keyword evidence="7" id="KW-0472">Membrane</keyword>
<dbReference type="PANTHER" id="PTHR43133:SF8">
    <property type="entry name" value="RNA POLYMERASE SIGMA FACTOR HI_1459-RELATED"/>
    <property type="match status" value="1"/>
</dbReference>
<keyword evidence="4" id="KW-0238">DNA-binding</keyword>
<dbReference type="Gene3D" id="1.10.10.10">
    <property type="entry name" value="Winged helix-like DNA-binding domain superfamily/Winged helix DNA-binding domain"/>
    <property type="match status" value="1"/>
</dbReference>
<dbReference type="RefSeq" id="WP_189038242.1">
    <property type="nucleotide sequence ID" value="NZ_BMMP01000011.1"/>
</dbReference>
<dbReference type="InterPro" id="IPR039425">
    <property type="entry name" value="RNA_pol_sigma-70-like"/>
</dbReference>
<evidence type="ECO:0000256" key="4">
    <source>
        <dbReference type="ARBA" id="ARBA00023125"/>
    </source>
</evidence>
<reference evidence="10" key="1">
    <citation type="journal article" date="2019" name="Int. J. Syst. Evol. Microbiol.">
        <title>The Global Catalogue of Microorganisms (GCM) 10K type strain sequencing project: providing services to taxonomists for standard genome sequencing and annotation.</title>
        <authorList>
            <consortium name="The Broad Institute Genomics Platform"/>
            <consortium name="The Broad Institute Genome Sequencing Center for Infectious Disease"/>
            <person name="Wu L."/>
            <person name="Ma J."/>
        </authorList>
    </citation>
    <scope>NUCLEOTIDE SEQUENCE [LARGE SCALE GENOMIC DNA]</scope>
    <source>
        <strain evidence="10">CGMCC 4.7178</strain>
    </source>
</reference>
<evidence type="ECO:0000256" key="5">
    <source>
        <dbReference type="ARBA" id="ARBA00023163"/>
    </source>
</evidence>
<dbReference type="InterPro" id="IPR013324">
    <property type="entry name" value="RNA_pol_sigma_r3/r4-like"/>
</dbReference>
<keyword evidence="5" id="KW-0804">Transcription</keyword>
<gene>
    <name evidence="9" type="ORF">GCM10012287_36900</name>
</gene>
<dbReference type="Pfam" id="PF08281">
    <property type="entry name" value="Sigma70_r4_2"/>
    <property type="match status" value="1"/>
</dbReference>
<sequence>MSGEREGAPQSDGDGQAQSGRSEPAESPEPQSPPPEPASGPGSEPESAEAASAEADRGEAAGEETDSEEAAPAEAVPAESASAESACAAPTSGETAVATPEEAAPATAGSAETAAVPDARGSAADAFDRLHDRHAPSLTRQVFLLCGRPSLARRSVGHAFRLAWQRWPEVAVDPDPAGWVRAAAYRYALAPWRNFRLSGPFRHARAMRNVPPGDRGLFDALLRLPPSYRTVVLLCDGLGLDPADAAAEMEASSAAAAGRLHRGRAALAERVPLLRDAADGELPALTAALLGQLAAPQPVTLPPAPRVRRHGALRSWGATAAALGLTASVAAAGFALVASDDERNVPRLPVPKKPSATLAPDRQPGRLLPVI</sequence>
<dbReference type="EMBL" id="BMMP01000011">
    <property type="protein sequence ID" value="GGO52477.1"/>
    <property type="molecule type" value="Genomic_DNA"/>
</dbReference>
<evidence type="ECO:0000256" key="3">
    <source>
        <dbReference type="ARBA" id="ARBA00023082"/>
    </source>
</evidence>
<dbReference type="InterPro" id="IPR013249">
    <property type="entry name" value="RNA_pol_sigma70_r4_t2"/>
</dbReference>
<keyword evidence="3" id="KW-0731">Sigma factor</keyword>
<evidence type="ECO:0000256" key="7">
    <source>
        <dbReference type="SAM" id="Phobius"/>
    </source>
</evidence>
<feature type="compositionally biased region" description="Acidic residues" evidence="6">
    <location>
        <begin position="61"/>
        <end position="71"/>
    </location>
</feature>
<evidence type="ECO:0000256" key="6">
    <source>
        <dbReference type="SAM" id="MobiDB-lite"/>
    </source>
</evidence>
<evidence type="ECO:0000313" key="9">
    <source>
        <dbReference type="EMBL" id="GGO52477.1"/>
    </source>
</evidence>
<dbReference type="SUPFAM" id="SSF88659">
    <property type="entry name" value="Sigma3 and sigma4 domains of RNA polymerase sigma factors"/>
    <property type="match status" value="1"/>
</dbReference>
<evidence type="ECO:0000259" key="8">
    <source>
        <dbReference type="Pfam" id="PF08281"/>
    </source>
</evidence>
<feature type="region of interest" description="Disordered" evidence="6">
    <location>
        <begin position="344"/>
        <end position="371"/>
    </location>
</feature>